<accession>A0AAE1VY35</accession>
<dbReference type="EMBL" id="JAVYJV010000001">
    <property type="protein sequence ID" value="KAK4378940.1"/>
    <property type="molecule type" value="Genomic_DNA"/>
</dbReference>
<comment type="caution">
    <text evidence="2">The sequence shown here is derived from an EMBL/GenBank/DDBJ whole genome shotgun (WGS) entry which is preliminary data.</text>
</comment>
<organism evidence="2 3">
    <name type="scientific">Anisodus tanguticus</name>
    <dbReference type="NCBI Taxonomy" id="243964"/>
    <lineage>
        <taxon>Eukaryota</taxon>
        <taxon>Viridiplantae</taxon>
        <taxon>Streptophyta</taxon>
        <taxon>Embryophyta</taxon>
        <taxon>Tracheophyta</taxon>
        <taxon>Spermatophyta</taxon>
        <taxon>Magnoliopsida</taxon>
        <taxon>eudicotyledons</taxon>
        <taxon>Gunneridae</taxon>
        <taxon>Pentapetalae</taxon>
        <taxon>asterids</taxon>
        <taxon>lamiids</taxon>
        <taxon>Solanales</taxon>
        <taxon>Solanaceae</taxon>
        <taxon>Solanoideae</taxon>
        <taxon>Hyoscyameae</taxon>
        <taxon>Anisodus</taxon>
    </lineage>
</organism>
<evidence type="ECO:0000256" key="1">
    <source>
        <dbReference type="SAM" id="MobiDB-lite"/>
    </source>
</evidence>
<evidence type="ECO:0000313" key="3">
    <source>
        <dbReference type="Proteomes" id="UP001291623"/>
    </source>
</evidence>
<proteinExistence type="predicted"/>
<evidence type="ECO:0000313" key="2">
    <source>
        <dbReference type="EMBL" id="KAK4378940.1"/>
    </source>
</evidence>
<dbReference type="Proteomes" id="UP001291623">
    <property type="component" value="Unassembled WGS sequence"/>
</dbReference>
<gene>
    <name evidence="2" type="ORF">RND71_000802</name>
</gene>
<feature type="compositionally biased region" description="Polar residues" evidence="1">
    <location>
        <begin position="22"/>
        <end position="43"/>
    </location>
</feature>
<reference evidence="2" key="1">
    <citation type="submission" date="2023-12" db="EMBL/GenBank/DDBJ databases">
        <title>Genome assembly of Anisodus tanguticus.</title>
        <authorList>
            <person name="Wang Y.-J."/>
        </authorList>
    </citation>
    <scope>NUCLEOTIDE SEQUENCE</scope>
    <source>
        <strain evidence="2">KB-2021</strain>
        <tissue evidence="2">Leaf</tissue>
    </source>
</reference>
<feature type="region of interest" description="Disordered" evidence="1">
    <location>
        <begin position="1"/>
        <end position="62"/>
    </location>
</feature>
<sequence>MPNISSGNCSAGAEEEYEYDDQPQNSNVLPSARTTSDGSTVHQEQALPNKKRRKLPGNPGKLNSIRDSIKIYRLRQVKKLDNFNMIKKIRFA</sequence>
<dbReference type="AlphaFoldDB" id="A0AAE1VY35"/>
<protein>
    <submittedName>
        <fullName evidence="2">Uncharacterized protein</fullName>
    </submittedName>
</protein>
<name>A0AAE1VY35_9SOLA</name>
<keyword evidence="3" id="KW-1185">Reference proteome</keyword>